<accession>A0A1X2IZC2</accession>
<sequence length="670" mass="76308">MYIFFMLLNFTVAVLLLLSVAKAENGISTPPMGWNTWNRYGCQINEQLIKSSADMIVSQGYRDAGYTYLNLDDCWQSHERNSDGNIVIDSVAFPNGLRVLADYVHSRGLKFGIYSSAGRQTCAGRMASSGYEIQDAFAYAIMGVDYLKYDNCNYDEGVSAKTRYEAMARAINATGRNMFFSVCNWGTENTWEWASNYGHKYGHSFRTHDDIYNDWKSIVEILNVHATVVSRSGKGRWADPDMLEVGNGKLTVDESRTHFSIWAAMKSPLILGNNLTSMPRELFNIVTNKNIIQVNQDALGLPAKRILHIPHDKDIWAGELTNHSMVLVAINYKDQKQSISIDVNKYGYSGLDIVAHDLWGNVTIALEKKRYINNVIMNPHGVFMVKLTKGTIDHHFSDSLKSHSISDDDDDNDDHHSSAISTTNRNYYQSKSIKRFEAEKLDNMVYGLARRRGCLTCSGGAQVIALGKVNSPQTGTLQFRNIKLDQTGEYRLTISYLDCFSWTTCGDYWTRRWGLRISLENPDHHHQENHWLNRLTVALKYLGQMETTRRFTLGLMVMKEEVLDITFDNPDGYGPSIDYIEIQKVGELTDDGRKNTYLYTLPIWQTDDLLASENATLARWIVDYFWEWLAVVASIGFISCGFWLGYIHYTNRRNKYSIIDSPSMNDIANS</sequence>
<evidence type="ECO:0000256" key="2">
    <source>
        <dbReference type="ARBA" id="ARBA00009743"/>
    </source>
</evidence>
<keyword evidence="4 9" id="KW-0732">Signal</keyword>
<dbReference type="InterPro" id="IPR000111">
    <property type="entry name" value="Glyco_hydro_27/36_CS"/>
</dbReference>
<dbReference type="FunFam" id="3.20.20.70:FF:000197">
    <property type="entry name" value="Alpha-galactosidase"/>
    <property type="match status" value="1"/>
</dbReference>
<evidence type="ECO:0000313" key="12">
    <source>
        <dbReference type="Proteomes" id="UP000193560"/>
    </source>
</evidence>
<dbReference type="PRINTS" id="PR00740">
    <property type="entry name" value="GLHYDRLASE27"/>
</dbReference>
<gene>
    <name evidence="11" type="ORF">BCR42DRAFT_403428</name>
</gene>
<dbReference type="SUPFAM" id="SSF51445">
    <property type="entry name" value="(Trans)glycosidases"/>
    <property type="match status" value="1"/>
</dbReference>
<dbReference type="AlphaFoldDB" id="A0A1X2IZC2"/>
<evidence type="ECO:0000256" key="9">
    <source>
        <dbReference type="SAM" id="SignalP"/>
    </source>
</evidence>
<evidence type="ECO:0000256" key="7">
    <source>
        <dbReference type="RuleBase" id="RU361168"/>
    </source>
</evidence>
<keyword evidence="8" id="KW-0472">Membrane</keyword>
<dbReference type="Gene3D" id="3.20.20.70">
    <property type="entry name" value="Aldolase class I"/>
    <property type="match status" value="1"/>
</dbReference>
<dbReference type="SUPFAM" id="SSF51011">
    <property type="entry name" value="Glycosyl hydrolase domain"/>
    <property type="match status" value="1"/>
</dbReference>
<dbReference type="InterPro" id="IPR002241">
    <property type="entry name" value="Glyco_hydro_27"/>
</dbReference>
<evidence type="ECO:0000256" key="4">
    <source>
        <dbReference type="ARBA" id="ARBA00022729"/>
    </source>
</evidence>
<evidence type="ECO:0000259" key="10">
    <source>
        <dbReference type="Pfam" id="PF17801"/>
    </source>
</evidence>
<dbReference type="GO" id="GO:0005975">
    <property type="term" value="P:carbohydrate metabolic process"/>
    <property type="evidence" value="ECO:0007669"/>
    <property type="project" value="InterPro"/>
</dbReference>
<keyword evidence="6 7" id="KW-0326">Glycosidase</keyword>
<comment type="catalytic activity">
    <reaction evidence="1 7">
        <text>Hydrolysis of terminal, non-reducing alpha-D-galactose residues in alpha-D-galactosides, including galactose oligosaccharides, galactomannans and galactolipids.</text>
        <dbReference type="EC" id="3.2.1.22"/>
    </reaction>
</comment>
<keyword evidence="7" id="KW-1015">Disulfide bond</keyword>
<name>A0A1X2IZC2_9FUNG</name>
<dbReference type="Pfam" id="PF16499">
    <property type="entry name" value="Melibiase_2"/>
    <property type="match status" value="1"/>
</dbReference>
<keyword evidence="8" id="KW-1133">Transmembrane helix</keyword>
<dbReference type="STRING" id="90262.A0A1X2IZC2"/>
<comment type="similarity">
    <text evidence="2 7">Belongs to the glycosyl hydrolase 27 family.</text>
</comment>
<dbReference type="InterPro" id="IPR013780">
    <property type="entry name" value="Glyco_hydro_b"/>
</dbReference>
<organism evidence="11 12">
    <name type="scientific">Absidia repens</name>
    <dbReference type="NCBI Taxonomy" id="90262"/>
    <lineage>
        <taxon>Eukaryota</taxon>
        <taxon>Fungi</taxon>
        <taxon>Fungi incertae sedis</taxon>
        <taxon>Mucoromycota</taxon>
        <taxon>Mucoromycotina</taxon>
        <taxon>Mucoromycetes</taxon>
        <taxon>Mucorales</taxon>
        <taxon>Cunninghamellaceae</taxon>
        <taxon>Absidia</taxon>
    </lineage>
</organism>
<dbReference type="Pfam" id="PF17801">
    <property type="entry name" value="Melibiase_C"/>
    <property type="match status" value="1"/>
</dbReference>
<dbReference type="InterPro" id="IPR041233">
    <property type="entry name" value="Melibiase_C"/>
</dbReference>
<keyword evidence="12" id="KW-1185">Reference proteome</keyword>
<keyword evidence="8" id="KW-0812">Transmembrane</keyword>
<dbReference type="CDD" id="cd14792">
    <property type="entry name" value="GH27"/>
    <property type="match status" value="1"/>
</dbReference>
<feature type="signal peptide" evidence="9">
    <location>
        <begin position="1"/>
        <end position="23"/>
    </location>
</feature>
<dbReference type="PANTHER" id="PTHR11452">
    <property type="entry name" value="ALPHA-GALACTOSIDASE/ALPHA-N-ACETYLGALACTOSAMINIDASE"/>
    <property type="match status" value="1"/>
</dbReference>
<dbReference type="EMBL" id="MCGE01000002">
    <property type="protein sequence ID" value="ORZ24676.1"/>
    <property type="molecule type" value="Genomic_DNA"/>
</dbReference>
<dbReference type="GO" id="GO:0004557">
    <property type="term" value="F:alpha-galactosidase activity"/>
    <property type="evidence" value="ECO:0007669"/>
    <property type="project" value="UniProtKB-EC"/>
</dbReference>
<feature type="transmembrane region" description="Helical" evidence="8">
    <location>
        <begin position="625"/>
        <end position="647"/>
    </location>
</feature>
<feature type="domain" description="Alpha galactosidase C-terminal" evidence="10">
    <location>
        <begin position="312"/>
        <end position="387"/>
    </location>
</feature>
<proteinExistence type="inferred from homology"/>
<dbReference type="Gene3D" id="2.60.120.260">
    <property type="entry name" value="Galactose-binding domain-like"/>
    <property type="match status" value="1"/>
</dbReference>
<evidence type="ECO:0000256" key="1">
    <source>
        <dbReference type="ARBA" id="ARBA00001255"/>
    </source>
</evidence>
<reference evidence="11 12" key="1">
    <citation type="submission" date="2016-07" db="EMBL/GenBank/DDBJ databases">
        <title>Pervasive Adenine N6-methylation of Active Genes in Fungi.</title>
        <authorList>
            <consortium name="DOE Joint Genome Institute"/>
            <person name="Mondo S.J."/>
            <person name="Dannebaum R.O."/>
            <person name="Kuo R.C."/>
            <person name="Labutti K."/>
            <person name="Haridas S."/>
            <person name="Kuo A."/>
            <person name="Salamov A."/>
            <person name="Ahrendt S.R."/>
            <person name="Lipzen A."/>
            <person name="Sullivan W."/>
            <person name="Andreopoulos W.B."/>
            <person name="Clum A."/>
            <person name="Lindquist E."/>
            <person name="Daum C."/>
            <person name="Ramamoorthy G.K."/>
            <person name="Gryganskyi A."/>
            <person name="Culley D."/>
            <person name="Magnuson J.K."/>
            <person name="James T.Y."/>
            <person name="O'Malley M.A."/>
            <person name="Stajich J.E."/>
            <person name="Spatafora J.W."/>
            <person name="Visel A."/>
            <person name="Grigoriev I.V."/>
        </authorList>
    </citation>
    <scope>NUCLEOTIDE SEQUENCE [LARGE SCALE GENOMIC DNA]</scope>
    <source>
        <strain evidence="11 12">NRRL 1336</strain>
    </source>
</reference>
<evidence type="ECO:0000256" key="3">
    <source>
        <dbReference type="ARBA" id="ARBA00012755"/>
    </source>
</evidence>
<dbReference type="Gene3D" id="2.60.40.1180">
    <property type="entry name" value="Golgi alpha-mannosidase II"/>
    <property type="match status" value="1"/>
</dbReference>
<dbReference type="EC" id="3.2.1.22" evidence="3 7"/>
<feature type="chain" id="PRO_5012530068" description="Alpha-galactosidase" evidence="9">
    <location>
        <begin position="24"/>
        <end position="670"/>
    </location>
</feature>
<evidence type="ECO:0000256" key="8">
    <source>
        <dbReference type="SAM" id="Phobius"/>
    </source>
</evidence>
<comment type="caution">
    <text evidence="11">The sequence shown here is derived from an EMBL/GenBank/DDBJ whole genome shotgun (WGS) entry which is preliminary data.</text>
</comment>
<evidence type="ECO:0000256" key="6">
    <source>
        <dbReference type="ARBA" id="ARBA00023295"/>
    </source>
</evidence>
<dbReference type="OrthoDB" id="5795902at2759"/>
<dbReference type="InterPro" id="IPR017853">
    <property type="entry name" value="GH"/>
</dbReference>
<dbReference type="PANTHER" id="PTHR11452:SF75">
    <property type="entry name" value="ALPHA-GALACTOSIDASE MEL1"/>
    <property type="match status" value="1"/>
</dbReference>
<dbReference type="PROSITE" id="PS00512">
    <property type="entry name" value="ALPHA_GALACTOSIDASE"/>
    <property type="match status" value="1"/>
</dbReference>
<evidence type="ECO:0000256" key="5">
    <source>
        <dbReference type="ARBA" id="ARBA00022801"/>
    </source>
</evidence>
<protein>
    <recommendedName>
        <fullName evidence="3 7">Alpha-galactosidase</fullName>
        <ecNumber evidence="3 7">3.2.1.22</ecNumber>
    </recommendedName>
    <alternativeName>
        <fullName evidence="7">Melibiase</fullName>
    </alternativeName>
</protein>
<dbReference type="InterPro" id="IPR013785">
    <property type="entry name" value="Aldolase_TIM"/>
</dbReference>
<dbReference type="Proteomes" id="UP000193560">
    <property type="component" value="Unassembled WGS sequence"/>
</dbReference>
<keyword evidence="5 7" id="KW-0378">Hydrolase</keyword>
<evidence type="ECO:0000313" key="11">
    <source>
        <dbReference type="EMBL" id="ORZ24676.1"/>
    </source>
</evidence>